<comment type="caution">
    <text evidence="1">The sequence shown here is derived from an EMBL/GenBank/DDBJ whole genome shotgun (WGS) entry which is preliminary data.</text>
</comment>
<accession>X1G8Y3</accession>
<evidence type="ECO:0000313" key="1">
    <source>
        <dbReference type="EMBL" id="GAH29458.1"/>
    </source>
</evidence>
<dbReference type="EMBL" id="BART01040467">
    <property type="protein sequence ID" value="GAH29458.1"/>
    <property type="molecule type" value="Genomic_DNA"/>
</dbReference>
<proteinExistence type="predicted"/>
<organism evidence="1">
    <name type="scientific">marine sediment metagenome</name>
    <dbReference type="NCBI Taxonomy" id="412755"/>
    <lineage>
        <taxon>unclassified sequences</taxon>
        <taxon>metagenomes</taxon>
        <taxon>ecological metagenomes</taxon>
    </lineage>
</organism>
<dbReference type="AlphaFoldDB" id="X1G8Y3"/>
<protein>
    <submittedName>
        <fullName evidence="1">Uncharacterized protein</fullName>
    </submittedName>
</protein>
<reference evidence="1" key="1">
    <citation type="journal article" date="2014" name="Front. Microbiol.">
        <title>High frequency of phylogenetically diverse reductive dehalogenase-homologous genes in deep subseafloor sedimentary metagenomes.</title>
        <authorList>
            <person name="Kawai M."/>
            <person name="Futagami T."/>
            <person name="Toyoda A."/>
            <person name="Takaki Y."/>
            <person name="Nishi S."/>
            <person name="Hori S."/>
            <person name="Arai W."/>
            <person name="Tsubouchi T."/>
            <person name="Morono Y."/>
            <person name="Uchiyama I."/>
            <person name="Ito T."/>
            <person name="Fujiyama A."/>
            <person name="Inagaki F."/>
            <person name="Takami H."/>
        </authorList>
    </citation>
    <scope>NUCLEOTIDE SEQUENCE</scope>
    <source>
        <strain evidence="1">Expedition CK06-06</strain>
    </source>
</reference>
<gene>
    <name evidence="1" type="ORF">S01H4_65845</name>
</gene>
<sequence length="44" mass="5001">MIIAKDLGFIHLVLSFFVQNAAEIGMQLSRMDDVETREGPWSSF</sequence>
<name>X1G8Y3_9ZZZZ</name>